<keyword evidence="1" id="KW-0677">Repeat</keyword>
<dbReference type="Proteomes" id="UP000475249">
    <property type="component" value="Unassembled WGS sequence"/>
</dbReference>
<dbReference type="Pfam" id="PF02493">
    <property type="entry name" value="MORN"/>
    <property type="match status" value="4"/>
</dbReference>
<proteinExistence type="predicted"/>
<accession>A0A6L9EEX6</accession>
<dbReference type="SMART" id="SM00698">
    <property type="entry name" value="MORN"/>
    <property type="match status" value="3"/>
</dbReference>
<evidence type="ECO:0008006" key="4">
    <source>
        <dbReference type="Google" id="ProtNLM"/>
    </source>
</evidence>
<protein>
    <recommendedName>
        <fullName evidence="4">MORN repeat-containing protein</fullName>
    </recommendedName>
</protein>
<evidence type="ECO:0000313" key="3">
    <source>
        <dbReference type="Proteomes" id="UP000475249"/>
    </source>
</evidence>
<dbReference type="Gene3D" id="2.20.110.10">
    <property type="entry name" value="Histone H3 K4-specific methyltransferase SET7/9 N-terminal domain"/>
    <property type="match status" value="2"/>
</dbReference>
<evidence type="ECO:0000256" key="1">
    <source>
        <dbReference type="ARBA" id="ARBA00022737"/>
    </source>
</evidence>
<name>A0A6L9EEX6_9FLAO</name>
<comment type="caution">
    <text evidence="2">The sequence shown here is derived from an EMBL/GenBank/DDBJ whole genome shotgun (WGS) entry which is preliminary data.</text>
</comment>
<dbReference type="RefSeq" id="WP_161436323.1">
    <property type="nucleotide sequence ID" value="NZ_WXYO01000006.1"/>
</dbReference>
<dbReference type="InterPro" id="IPR003409">
    <property type="entry name" value="MORN"/>
</dbReference>
<sequence>MRKQYFTYITAFFLLLTTGVAIYYQSKAKDLQNELEATKAHEIEMEGSIAAQHELLSVDSLLVDGNYRAALTAYEEQFKELQEDDSAGLQLRMALANQLMHLRASRNARLNQDSVPAQDSVQTDILSNARVVKQYDSINFVLEKTKVQLARTKKQLLKKSFGEYLTFKSSKGSQLHYVGEVKDHKANGHGLALLNTGSRYEGEWKDNMRHGEGTFFWADGERYEGNYVNDKRQGEGTYYWPNGEKYVGQWKNDQRYGKGIFFGKDGEIVANGVWKEDVLVQADK</sequence>
<keyword evidence="3" id="KW-1185">Reference proteome</keyword>
<dbReference type="PANTHER" id="PTHR43215">
    <property type="entry name" value="RADIAL SPOKE HEAD 1 HOMOLOG"/>
    <property type="match status" value="1"/>
</dbReference>
<dbReference type="AlphaFoldDB" id="A0A6L9EEX6"/>
<dbReference type="PANTHER" id="PTHR43215:SF14">
    <property type="entry name" value="RADIAL SPOKE HEAD 1 HOMOLOG"/>
    <property type="match status" value="1"/>
</dbReference>
<evidence type="ECO:0000313" key="2">
    <source>
        <dbReference type="EMBL" id="NAS13286.1"/>
    </source>
</evidence>
<gene>
    <name evidence="2" type="ORF">GTQ38_14810</name>
</gene>
<dbReference type="SUPFAM" id="SSF82185">
    <property type="entry name" value="Histone H3 K4-specific methyltransferase SET7/9 N-terminal domain"/>
    <property type="match status" value="1"/>
</dbReference>
<organism evidence="2 3">
    <name type="scientific">Poritiphilus flavus</name>
    <dbReference type="NCBI Taxonomy" id="2697053"/>
    <lineage>
        <taxon>Bacteria</taxon>
        <taxon>Pseudomonadati</taxon>
        <taxon>Bacteroidota</taxon>
        <taxon>Flavobacteriia</taxon>
        <taxon>Flavobacteriales</taxon>
        <taxon>Flavobacteriaceae</taxon>
        <taxon>Poritiphilus</taxon>
    </lineage>
</organism>
<reference evidence="2 3" key="1">
    <citation type="submission" date="2020-01" db="EMBL/GenBank/DDBJ databases">
        <title>Bacteria diversity of Porities sp.</title>
        <authorList>
            <person name="Wang G."/>
        </authorList>
    </citation>
    <scope>NUCLEOTIDE SEQUENCE [LARGE SCALE GENOMIC DNA]</scope>
    <source>
        <strain evidence="2 3">R33</strain>
    </source>
</reference>
<dbReference type="EMBL" id="WXYO01000006">
    <property type="protein sequence ID" value="NAS13286.1"/>
    <property type="molecule type" value="Genomic_DNA"/>
</dbReference>